<comment type="caution">
    <text evidence="1">The sequence shown here is derived from an EMBL/GenBank/DDBJ whole genome shotgun (WGS) entry which is preliminary data.</text>
</comment>
<accession>A0AAN9KFZ2</accession>
<evidence type="ECO:0000313" key="1">
    <source>
        <dbReference type="EMBL" id="KAK7315442.1"/>
    </source>
</evidence>
<reference evidence="1 2" key="1">
    <citation type="submission" date="2024-01" db="EMBL/GenBank/DDBJ databases">
        <title>The genomes of 5 underutilized Papilionoideae crops provide insights into root nodulation and disease resistanc.</title>
        <authorList>
            <person name="Jiang F."/>
        </authorList>
    </citation>
    <scope>NUCLEOTIDE SEQUENCE [LARGE SCALE GENOMIC DNA]</scope>
    <source>
        <strain evidence="1">LVBAO_FW01</strain>
        <tissue evidence="1">Leaves</tissue>
    </source>
</reference>
<organism evidence="1 2">
    <name type="scientific">Canavalia gladiata</name>
    <name type="common">Sword bean</name>
    <name type="synonym">Dolichos gladiatus</name>
    <dbReference type="NCBI Taxonomy" id="3824"/>
    <lineage>
        <taxon>Eukaryota</taxon>
        <taxon>Viridiplantae</taxon>
        <taxon>Streptophyta</taxon>
        <taxon>Embryophyta</taxon>
        <taxon>Tracheophyta</taxon>
        <taxon>Spermatophyta</taxon>
        <taxon>Magnoliopsida</taxon>
        <taxon>eudicotyledons</taxon>
        <taxon>Gunneridae</taxon>
        <taxon>Pentapetalae</taxon>
        <taxon>rosids</taxon>
        <taxon>fabids</taxon>
        <taxon>Fabales</taxon>
        <taxon>Fabaceae</taxon>
        <taxon>Papilionoideae</taxon>
        <taxon>50 kb inversion clade</taxon>
        <taxon>NPAAA clade</taxon>
        <taxon>indigoferoid/millettioid clade</taxon>
        <taxon>Phaseoleae</taxon>
        <taxon>Canavalia</taxon>
    </lineage>
</organism>
<gene>
    <name evidence="1" type="ORF">VNO77_33989</name>
</gene>
<sequence length="99" mass="11068">MHGVGFVVASNSSNMALWGLWHDDGFKGKGGVIFYTAQWSEMQLGLLWIAQFSKVSIWFSFIHDPTYMTGLLPMIVALYSAEGSESSLMYRGSFHPGRK</sequence>
<protein>
    <submittedName>
        <fullName evidence="1">Uncharacterized protein</fullName>
    </submittedName>
</protein>
<name>A0AAN9KFZ2_CANGL</name>
<keyword evidence="2" id="KW-1185">Reference proteome</keyword>
<dbReference type="Proteomes" id="UP001367508">
    <property type="component" value="Unassembled WGS sequence"/>
</dbReference>
<proteinExistence type="predicted"/>
<dbReference type="EMBL" id="JAYMYQ010000008">
    <property type="protein sequence ID" value="KAK7315442.1"/>
    <property type="molecule type" value="Genomic_DNA"/>
</dbReference>
<evidence type="ECO:0000313" key="2">
    <source>
        <dbReference type="Proteomes" id="UP001367508"/>
    </source>
</evidence>
<dbReference type="AlphaFoldDB" id="A0AAN9KFZ2"/>